<keyword evidence="3" id="KW-1185">Reference proteome</keyword>
<feature type="transmembrane region" description="Helical" evidence="1">
    <location>
        <begin position="81"/>
        <end position="101"/>
    </location>
</feature>
<keyword evidence="1" id="KW-0812">Transmembrane</keyword>
<feature type="transmembrane region" description="Helical" evidence="1">
    <location>
        <begin position="152"/>
        <end position="174"/>
    </location>
</feature>
<evidence type="ECO:0000256" key="1">
    <source>
        <dbReference type="SAM" id="Phobius"/>
    </source>
</evidence>
<organism evidence="2 3">
    <name type="scientific">Agrilactobacillus composti DSM 18527 = JCM 14202</name>
    <dbReference type="NCBI Taxonomy" id="1423734"/>
    <lineage>
        <taxon>Bacteria</taxon>
        <taxon>Bacillati</taxon>
        <taxon>Bacillota</taxon>
        <taxon>Bacilli</taxon>
        <taxon>Lactobacillales</taxon>
        <taxon>Lactobacillaceae</taxon>
        <taxon>Agrilactobacillus</taxon>
    </lineage>
</organism>
<dbReference type="AlphaFoldDB" id="A0A0R1Y1B5"/>
<reference evidence="2 3" key="1">
    <citation type="journal article" date="2015" name="Genome Announc.">
        <title>Expanding the biotechnology potential of lactobacilli through comparative genomics of 213 strains and associated genera.</title>
        <authorList>
            <person name="Sun Z."/>
            <person name="Harris H.M."/>
            <person name="McCann A."/>
            <person name="Guo C."/>
            <person name="Argimon S."/>
            <person name="Zhang W."/>
            <person name="Yang X."/>
            <person name="Jeffery I.B."/>
            <person name="Cooney J.C."/>
            <person name="Kagawa T.F."/>
            <person name="Liu W."/>
            <person name="Song Y."/>
            <person name="Salvetti E."/>
            <person name="Wrobel A."/>
            <person name="Rasinkangas P."/>
            <person name="Parkhill J."/>
            <person name="Rea M.C."/>
            <person name="O'Sullivan O."/>
            <person name="Ritari J."/>
            <person name="Douillard F.P."/>
            <person name="Paul Ross R."/>
            <person name="Yang R."/>
            <person name="Briner A.E."/>
            <person name="Felis G.E."/>
            <person name="de Vos W.M."/>
            <person name="Barrangou R."/>
            <person name="Klaenhammer T.R."/>
            <person name="Caufield P.W."/>
            <person name="Cui Y."/>
            <person name="Zhang H."/>
            <person name="O'Toole P.W."/>
        </authorList>
    </citation>
    <scope>NUCLEOTIDE SEQUENCE [LARGE SCALE GENOMIC DNA]</scope>
    <source>
        <strain evidence="2 3">DSM 18527</strain>
    </source>
</reference>
<evidence type="ECO:0000313" key="2">
    <source>
        <dbReference type="EMBL" id="KRM36144.1"/>
    </source>
</evidence>
<proteinExistence type="predicted"/>
<sequence length="266" mass="29650">MDTGQPHLRADGWRWIVARLWRILPTEIKIMMRSGGGFLPGTFAALLALAYGAFLALYWYVFVANLQDLHLNSQQIFNVKVLFFAMYLLFIGEAVMSYVSIDNEGAIFEHNQVIRNFIQTKIQLKYLISTLFVFANTLLLIIIFGLTNGGAGLLKFGICLLPLSVVLSIMFVFATIVFPNFDWIENTEIPTRKSYALAATVSSIFVSAAYGLAQIKNFRSFISVSLLLLGLALLLAFLLLKVSPTIVGNKVLLNKVQTKVKKKAAD</sequence>
<protein>
    <submittedName>
        <fullName evidence="2">Uncharacterized protein</fullName>
    </submittedName>
</protein>
<name>A0A0R1Y1B5_9LACO</name>
<dbReference type="EMBL" id="AZGA01000006">
    <property type="protein sequence ID" value="KRM36144.1"/>
    <property type="molecule type" value="Genomic_DNA"/>
</dbReference>
<feature type="transmembrane region" description="Helical" evidence="1">
    <location>
        <begin position="221"/>
        <end position="240"/>
    </location>
</feature>
<dbReference type="STRING" id="1423734.FC83_GL000043"/>
<feature type="transmembrane region" description="Helical" evidence="1">
    <location>
        <begin position="38"/>
        <end position="61"/>
    </location>
</feature>
<dbReference type="PATRIC" id="fig|1423734.3.peg.43"/>
<keyword evidence="1" id="KW-1133">Transmembrane helix</keyword>
<gene>
    <name evidence="2" type="ORF">FC83_GL000043</name>
</gene>
<feature type="transmembrane region" description="Helical" evidence="1">
    <location>
        <begin position="195"/>
        <end position="215"/>
    </location>
</feature>
<comment type="caution">
    <text evidence="2">The sequence shown here is derived from an EMBL/GenBank/DDBJ whole genome shotgun (WGS) entry which is preliminary data.</text>
</comment>
<dbReference type="Proteomes" id="UP000051236">
    <property type="component" value="Unassembled WGS sequence"/>
</dbReference>
<evidence type="ECO:0000313" key="3">
    <source>
        <dbReference type="Proteomes" id="UP000051236"/>
    </source>
</evidence>
<accession>A0A0R1Y1B5</accession>
<feature type="transmembrane region" description="Helical" evidence="1">
    <location>
        <begin position="122"/>
        <end position="146"/>
    </location>
</feature>
<keyword evidence="1" id="KW-0472">Membrane</keyword>